<dbReference type="NCBIfam" id="TIGR01003">
    <property type="entry name" value="PTS_HPr_family"/>
    <property type="match status" value="1"/>
</dbReference>
<dbReference type="InterPro" id="IPR002114">
    <property type="entry name" value="PTS_HPr_Ser_P_site"/>
</dbReference>
<dbReference type="PRINTS" id="PR00107">
    <property type="entry name" value="PHOSPHOCPHPR"/>
</dbReference>
<dbReference type="InterPro" id="IPR001020">
    <property type="entry name" value="PTS_HPr_His_P_site"/>
</dbReference>
<dbReference type="GO" id="GO:0005737">
    <property type="term" value="C:cytoplasm"/>
    <property type="evidence" value="ECO:0007669"/>
    <property type="project" value="UniProtKB-SubCell"/>
</dbReference>
<comment type="subcellular location">
    <subcellularLocation>
        <location evidence="2">Cytoplasm</location>
    </subcellularLocation>
</comment>
<dbReference type="SUPFAM" id="SSF55594">
    <property type="entry name" value="HPr-like"/>
    <property type="match status" value="1"/>
</dbReference>
<dbReference type="GO" id="GO:0009401">
    <property type="term" value="P:phosphoenolpyruvate-dependent sugar phosphotransferase system"/>
    <property type="evidence" value="ECO:0007669"/>
    <property type="project" value="UniProtKB-KW"/>
</dbReference>
<keyword evidence="5" id="KW-0598">Phosphotransferase system</keyword>
<dbReference type="Gene3D" id="3.30.1340.10">
    <property type="entry name" value="HPr-like"/>
    <property type="match status" value="1"/>
</dbReference>
<dbReference type="RefSeq" id="WP_025747522.1">
    <property type="nucleotide sequence ID" value="NZ_FOXR01000007.1"/>
</dbReference>
<evidence type="ECO:0000256" key="5">
    <source>
        <dbReference type="ARBA" id="ARBA00022683"/>
    </source>
</evidence>
<proteinExistence type="predicted"/>
<evidence type="ECO:0000256" key="3">
    <source>
        <dbReference type="ARBA" id="ARBA00020422"/>
    </source>
</evidence>
<dbReference type="EMBL" id="FOXR01000007">
    <property type="protein sequence ID" value="SFP94448.1"/>
    <property type="molecule type" value="Genomic_DNA"/>
</dbReference>
<evidence type="ECO:0000259" key="6">
    <source>
        <dbReference type="PROSITE" id="PS51350"/>
    </source>
</evidence>
<organism evidence="7 8">
    <name type="scientific">Caldicoprobacter faecalis</name>
    <dbReference type="NCBI Taxonomy" id="937334"/>
    <lineage>
        <taxon>Bacteria</taxon>
        <taxon>Bacillati</taxon>
        <taxon>Bacillota</taxon>
        <taxon>Clostridia</taxon>
        <taxon>Caldicoprobacterales</taxon>
        <taxon>Caldicoprobacteraceae</taxon>
        <taxon>Caldicoprobacter</taxon>
    </lineage>
</organism>
<feature type="domain" description="HPr" evidence="6">
    <location>
        <begin position="1"/>
        <end position="87"/>
    </location>
</feature>
<dbReference type="PANTHER" id="PTHR33705:SF2">
    <property type="entry name" value="PHOSPHOCARRIER PROTEIN NPR"/>
    <property type="match status" value="1"/>
</dbReference>
<dbReference type="Proteomes" id="UP000198577">
    <property type="component" value="Unassembled WGS sequence"/>
</dbReference>
<dbReference type="PROSITE" id="PS00369">
    <property type="entry name" value="PTS_HPR_HIS"/>
    <property type="match status" value="1"/>
</dbReference>
<evidence type="ECO:0000313" key="8">
    <source>
        <dbReference type="Proteomes" id="UP000198577"/>
    </source>
</evidence>
<keyword evidence="4" id="KW-0963">Cytoplasm</keyword>
<dbReference type="AlphaFoldDB" id="A0A1I5UGZ1"/>
<dbReference type="OrthoDB" id="9809047at2"/>
<protein>
    <recommendedName>
        <fullName evidence="3">Phosphocarrier protein HPr</fullName>
    </recommendedName>
</protein>
<dbReference type="InterPro" id="IPR035895">
    <property type="entry name" value="HPr-like_sf"/>
</dbReference>
<dbReference type="STRING" id="937334.SAMN05444406_10725"/>
<comment type="function">
    <text evidence="1">General (non sugar-specific) component of the phosphoenolpyruvate-dependent sugar phosphotransferase system (sugar PTS). This major carbohydrate active-transport system catalyzes the phosphorylation of incoming sugar substrates concomitantly with their translocation across the cell membrane. The phosphoryl group from phosphoenolpyruvate (PEP) is transferred to the phosphoryl carrier protein HPr by enzyme I. Phospho-HPr then transfers it to the PTS EIIA domain.</text>
</comment>
<evidence type="ECO:0000256" key="2">
    <source>
        <dbReference type="ARBA" id="ARBA00004496"/>
    </source>
</evidence>
<dbReference type="InterPro" id="IPR050399">
    <property type="entry name" value="HPr"/>
</dbReference>
<gene>
    <name evidence="7" type="ORF">SAMN05444406_10725</name>
</gene>
<dbReference type="InterPro" id="IPR000032">
    <property type="entry name" value="HPr-like"/>
</dbReference>
<keyword evidence="8" id="KW-1185">Reference proteome</keyword>
<evidence type="ECO:0000256" key="4">
    <source>
        <dbReference type="ARBA" id="ARBA00022490"/>
    </source>
</evidence>
<name>A0A1I5UGZ1_9FIRM</name>
<reference evidence="7 8" key="1">
    <citation type="submission" date="2016-10" db="EMBL/GenBank/DDBJ databases">
        <authorList>
            <person name="de Groot N.N."/>
        </authorList>
    </citation>
    <scope>NUCLEOTIDE SEQUENCE [LARGE SCALE GENOMIC DNA]</scope>
    <source>
        <strain evidence="7 8">DSM 20678</strain>
    </source>
</reference>
<dbReference type="CDD" id="cd00367">
    <property type="entry name" value="PTS-HPr_like"/>
    <property type="match status" value="1"/>
</dbReference>
<dbReference type="PANTHER" id="PTHR33705">
    <property type="entry name" value="PHOSPHOCARRIER PROTEIN HPR"/>
    <property type="match status" value="1"/>
</dbReference>
<evidence type="ECO:0000256" key="1">
    <source>
        <dbReference type="ARBA" id="ARBA00003681"/>
    </source>
</evidence>
<evidence type="ECO:0000313" key="7">
    <source>
        <dbReference type="EMBL" id="SFP94448.1"/>
    </source>
</evidence>
<accession>A0A1I5UGZ1</accession>
<dbReference type="PROSITE" id="PS51350">
    <property type="entry name" value="PTS_HPR_DOM"/>
    <property type="match status" value="1"/>
</dbReference>
<dbReference type="Pfam" id="PF00381">
    <property type="entry name" value="PTS-HPr"/>
    <property type="match status" value="1"/>
</dbReference>
<sequence length="87" mass="9544">MLEKDFVIENEVGLHARPAAKFTKVANSYKSEIFVIKDGKIGNGKSLLSILALGIYKGCRFRVQVVGPDEAEALCGITKLINSNFEE</sequence>
<dbReference type="PROSITE" id="PS00589">
    <property type="entry name" value="PTS_HPR_SER"/>
    <property type="match status" value="1"/>
</dbReference>